<dbReference type="Proteomes" id="UP000054248">
    <property type="component" value="Unassembled WGS sequence"/>
</dbReference>
<feature type="region of interest" description="Disordered" evidence="1">
    <location>
        <begin position="39"/>
        <end position="58"/>
    </location>
</feature>
<evidence type="ECO:0000313" key="2">
    <source>
        <dbReference type="EMBL" id="KIO26735.1"/>
    </source>
</evidence>
<feature type="compositionally biased region" description="Low complexity" evidence="1">
    <location>
        <begin position="107"/>
        <end position="124"/>
    </location>
</feature>
<dbReference type="AlphaFoldDB" id="A0A0C3Q9L6"/>
<gene>
    <name evidence="2" type="ORF">M407DRAFT_243624</name>
</gene>
<protein>
    <submittedName>
        <fullName evidence="2">Uncharacterized protein</fullName>
    </submittedName>
</protein>
<feature type="non-terminal residue" evidence="2">
    <location>
        <position position="1"/>
    </location>
</feature>
<dbReference type="STRING" id="1051891.A0A0C3Q9L6"/>
<name>A0A0C3Q9L6_9AGAM</name>
<organism evidence="2 3">
    <name type="scientific">Tulasnella calospora MUT 4182</name>
    <dbReference type="NCBI Taxonomy" id="1051891"/>
    <lineage>
        <taxon>Eukaryota</taxon>
        <taxon>Fungi</taxon>
        <taxon>Dikarya</taxon>
        <taxon>Basidiomycota</taxon>
        <taxon>Agaricomycotina</taxon>
        <taxon>Agaricomycetes</taxon>
        <taxon>Cantharellales</taxon>
        <taxon>Tulasnellaceae</taxon>
        <taxon>Tulasnella</taxon>
    </lineage>
</organism>
<reference evidence="3" key="2">
    <citation type="submission" date="2015-01" db="EMBL/GenBank/DDBJ databases">
        <title>Evolutionary Origins and Diversification of the Mycorrhizal Mutualists.</title>
        <authorList>
            <consortium name="DOE Joint Genome Institute"/>
            <consortium name="Mycorrhizal Genomics Consortium"/>
            <person name="Kohler A."/>
            <person name="Kuo A."/>
            <person name="Nagy L.G."/>
            <person name="Floudas D."/>
            <person name="Copeland A."/>
            <person name="Barry K.W."/>
            <person name="Cichocki N."/>
            <person name="Veneault-Fourrey C."/>
            <person name="LaButti K."/>
            <person name="Lindquist E.A."/>
            <person name="Lipzen A."/>
            <person name="Lundell T."/>
            <person name="Morin E."/>
            <person name="Murat C."/>
            <person name="Riley R."/>
            <person name="Ohm R."/>
            <person name="Sun H."/>
            <person name="Tunlid A."/>
            <person name="Henrissat B."/>
            <person name="Grigoriev I.V."/>
            <person name="Hibbett D.S."/>
            <person name="Martin F."/>
        </authorList>
    </citation>
    <scope>NUCLEOTIDE SEQUENCE [LARGE SCALE GENOMIC DNA]</scope>
    <source>
        <strain evidence="3">MUT 4182</strain>
    </source>
</reference>
<reference evidence="2 3" key="1">
    <citation type="submission" date="2014-04" db="EMBL/GenBank/DDBJ databases">
        <authorList>
            <consortium name="DOE Joint Genome Institute"/>
            <person name="Kuo A."/>
            <person name="Girlanda M."/>
            <person name="Perotto S."/>
            <person name="Kohler A."/>
            <person name="Nagy L.G."/>
            <person name="Floudas D."/>
            <person name="Copeland A."/>
            <person name="Barry K.W."/>
            <person name="Cichocki N."/>
            <person name="Veneault-Fourrey C."/>
            <person name="LaButti K."/>
            <person name="Lindquist E.A."/>
            <person name="Lipzen A."/>
            <person name="Lundell T."/>
            <person name="Morin E."/>
            <person name="Murat C."/>
            <person name="Sun H."/>
            <person name="Tunlid A."/>
            <person name="Henrissat B."/>
            <person name="Grigoriev I.V."/>
            <person name="Hibbett D.S."/>
            <person name="Martin F."/>
            <person name="Nordberg H.P."/>
            <person name="Cantor M.N."/>
            <person name="Hua S.X."/>
        </authorList>
    </citation>
    <scope>NUCLEOTIDE SEQUENCE [LARGE SCALE GENOMIC DNA]</scope>
    <source>
        <strain evidence="2 3">MUT 4182</strain>
    </source>
</reference>
<evidence type="ECO:0000313" key="3">
    <source>
        <dbReference type="Proteomes" id="UP000054248"/>
    </source>
</evidence>
<feature type="compositionally biased region" description="Basic and acidic residues" evidence="1">
    <location>
        <begin position="256"/>
        <end position="267"/>
    </location>
</feature>
<proteinExistence type="predicted"/>
<feature type="compositionally biased region" description="Low complexity" evidence="1">
    <location>
        <begin position="215"/>
        <end position="250"/>
    </location>
</feature>
<feature type="compositionally biased region" description="Pro residues" evidence="1">
    <location>
        <begin position="183"/>
        <end position="214"/>
    </location>
</feature>
<feature type="compositionally biased region" description="Pro residues" evidence="1">
    <location>
        <begin position="125"/>
        <end position="176"/>
    </location>
</feature>
<dbReference type="OrthoDB" id="1306014at2759"/>
<sequence length="325" mass="33454">LDPDKIENALPGREGGEVEIFGMEGDVENWKRRKEQELGLAAGSISQPPTKRARTDLRPLSEAELRSQLLAHIALMSGNDTSTAAQSGATVSSGPTAASVVAAPQAYAQPPFPPSAAGGPSAPGAVPPFPPQPPFQLPPGAPPGMAPPFPPPGMVPGQAPPFPPGMPMPPFPPGGPPLRLGGPPMPMPPPNIPRLPGAPPLPPPGAVPPFPPTGTAPAGVGVPPSQNPATSSSPPDSSPASSQPPATVVPVPTPKPAEHLAEVKEGSKLMWNNNSKSPDEVRAESSKYAYEIPRSGWVQQPSQQDVTMSDAESKGRKRARAEDFI</sequence>
<dbReference type="PRINTS" id="PR01217">
    <property type="entry name" value="PRICHEXTENSN"/>
</dbReference>
<feature type="compositionally biased region" description="Polar residues" evidence="1">
    <location>
        <begin position="297"/>
        <end position="307"/>
    </location>
</feature>
<feature type="region of interest" description="Disordered" evidence="1">
    <location>
        <begin position="107"/>
        <end position="325"/>
    </location>
</feature>
<dbReference type="HOGENOM" id="CLU_037132_4_1_1"/>
<keyword evidence="3" id="KW-1185">Reference proteome</keyword>
<dbReference type="EMBL" id="KN823020">
    <property type="protein sequence ID" value="KIO26735.1"/>
    <property type="molecule type" value="Genomic_DNA"/>
</dbReference>
<evidence type="ECO:0000256" key="1">
    <source>
        <dbReference type="SAM" id="MobiDB-lite"/>
    </source>
</evidence>
<accession>A0A0C3Q9L6</accession>